<dbReference type="RefSeq" id="WP_252851217.1">
    <property type="nucleotide sequence ID" value="NZ_JAMXLR010000017.1"/>
</dbReference>
<reference evidence="2" key="1">
    <citation type="submission" date="2022-06" db="EMBL/GenBank/DDBJ databases">
        <title>Aeoliella straminimaris, a novel planctomycete from sediments.</title>
        <authorList>
            <person name="Vitorino I.R."/>
            <person name="Lage O.M."/>
        </authorList>
    </citation>
    <scope>NUCLEOTIDE SEQUENCE</scope>
    <source>
        <strain evidence="2">ICT_H6.2</strain>
    </source>
</reference>
<protein>
    <submittedName>
        <fullName evidence="2">Uncharacterized protein</fullName>
    </submittedName>
</protein>
<dbReference type="EMBL" id="JAMXLR010000017">
    <property type="protein sequence ID" value="MCO6043117.1"/>
    <property type="molecule type" value="Genomic_DNA"/>
</dbReference>
<organism evidence="2 3">
    <name type="scientific">Aeoliella straminimaris</name>
    <dbReference type="NCBI Taxonomy" id="2954799"/>
    <lineage>
        <taxon>Bacteria</taxon>
        <taxon>Pseudomonadati</taxon>
        <taxon>Planctomycetota</taxon>
        <taxon>Planctomycetia</taxon>
        <taxon>Pirellulales</taxon>
        <taxon>Lacipirellulaceae</taxon>
        <taxon>Aeoliella</taxon>
    </lineage>
</organism>
<keyword evidence="3" id="KW-1185">Reference proteome</keyword>
<sequence>MRGLLVQQIRVYSATIALVAVVAFPQIGCNKAPELTPADKEKLHQEHQDAMRSELGKG</sequence>
<dbReference type="Proteomes" id="UP001155241">
    <property type="component" value="Unassembled WGS sequence"/>
</dbReference>
<proteinExistence type="predicted"/>
<evidence type="ECO:0000313" key="2">
    <source>
        <dbReference type="EMBL" id="MCO6043117.1"/>
    </source>
</evidence>
<gene>
    <name evidence="2" type="ORF">NG895_04295</name>
</gene>
<evidence type="ECO:0000256" key="1">
    <source>
        <dbReference type="SAM" id="MobiDB-lite"/>
    </source>
</evidence>
<evidence type="ECO:0000313" key="3">
    <source>
        <dbReference type="Proteomes" id="UP001155241"/>
    </source>
</evidence>
<accession>A0A9X2F7P6</accession>
<comment type="caution">
    <text evidence="2">The sequence shown here is derived from an EMBL/GenBank/DDBJ whole genome shotgun (WGS) entry which is preliminary data.</text>
</comment>
<name>A0A9X2F7P6_9BACT</name>
<feature type="region of interest" description="Disordered" evidence="1">
    <location>
        <begin position="39"/>
        <end position="58"/>
    </location>
</feature>
<dbReference type="AlphaFoldDB" id="A0A9X2F7P6"/>